<dbReference type="GO" id="GO:0004519">
    <property type="term" value="F:endonuclease activity"/>
    <property type="evidence" value="ECO:0007669"/>
    <property type="project" value="UniProtKB-KW"/>
</dbReference>
<keyword evidence="1" id="KW-0540">Nuclease</keyword>
<dbReference type="SMART" id="SM00927">
    <property type="entry name" value="MutH"/>
    <property type="match status" value="1"/>
</dbReference>
<dbReference type="RefSeq" id="WP_188507887.1">
    <property type="nucleotide sequence ID" value="NZ_BMER01000005.1"/>
</dbReference>
<reference evidence="5" key="1">
    <citation type="journal article" date="2014" name="Int. J. Syst. Evol. Microbiol.">
        <title>Complete genome sequence of Corynebacterium casei LMG S-19264T (=DSM 44701T), isolated from a smear-ripened cheese.</title>
        <authorList>
            <consortium name="US DOE Joint Genome Institute (JGI-PGF)"/>
            <person name="Walter F."/>
            <person name="Albersmeier A."/>
            <person name="Kalinowski J."/>
            <person name="Ruckert C."/>
        </authorList>
    </citation>
    <scope>NUCLEOTIDE SEQUENCE</scope>
    <source>
        <strain evidence="5">CGMCC 1.12195</strain>
    </source>
</reference>
<sequence length="477" mass="55326">MAPPLPYNPADPQSIHRYAQGLLKKSLRQVLGDDAEQAAAAMKGKGDFGQLVEKLYFLYEPNSKAEPDFPKAGVELKTTPLKKIGRGMVSKERLVFNIINYEEEYEHVFRTSSFWRKNQHLLLLFYLHEAGVLNVDYVFEIIRLWRFPVTDLKIIKDDWEKIVTKIRQGRAHELSEGDTLYLGACTKGANKESLRKQPFSAEPAMQRAFSLKSKYLNFIVEQTRQGIENTIDEKEYERVLAEGDGFADSTGGYDRIRLGEVEPVVKSIEDYAPGQTFEELVIARFQPYIGMSEDELVQTLGLEHSAAKSRYYLIAKAVMGVSNKKIEEFEKGDVAMKTIRLERSGTLKESMSFAQIQYKEIIHETWEDSYWYNTLTKRFFFVVFKRDATNTLRLQSVKFWTMPPEDLEVARQFWEDTKAKIEADDYTHFIRISDDMICHVRPKGTDSHDLMETPTDRMEKKKCYWLNASYIRRVIGI</sequence>
<dbReference type="GO" id="GO:0016787">
    <property type="term" value="F:hydrolase activity"/>
    <property type="evidence" value="ECO:0007669"/>
    <property type="project" value="UniProtKB-KW"/>
</dbReference>
<dbReference type="SUPFAM" id="SSF52980">
    <property type="entry name" value="Restriction endonuclease-like"/>
    <property type="match status" value="2"/>
</dbReference>
<comment type="caution">
    <text evidence="5">The sequence shown here is derived from an EMBL/GenBank/DDBJ whole genome shotgun (WGS) entry which is preliminary data.</text>
</comment>
<proteinExistence type="predicted"/>
<dbReference type="InterPro" id="IPR011337">
    <property type="entry name" value="DNA_rep_MutH/RE_typeII_Sau3AI"/>
</dbReference>
<evidence type="ECO:0000256" key="2">
    <source>
        <dbReference type="ARBA" id="ARBA00022759"/>
    </source>
</evidence>
<dbReference type="CDD" id="cd22355">
    <property type="entry name" value="Sau3AI_C"/>
    <property type="match status" value="1"/>
</dbReference>
<dbReference type="AlphaFoldDB" id="A0A917HZR6"/>
<dbReference type="GO" id="GO:0003677">
    <property type="term" value="F:DNA binding"/>
    <property type="evidence" value="ECO:0007669"/>
    <property type="project" value="InterPro"/>
</dbReference>
<gene>
    <name evidence="5" type="ORF">GCM10007415_40130</name>
</gene>
<keyword evidence="2" id="KW-0255">Endonuclease</keyword>
<protein>
    <submittedName>
        <fullName evidence="5">DNA mismatch repair protein MutH</fullName>
    </submittedName>
</protein>
<dbReference type="CDD" id="cd22356">
    <property type="entry name" value="Sau3AI_N-like"/>
    <property type="match status" value="1"/>
</dbReference>
<evidence type="ECO:0000259" key="4">
    <source>
        <dbReference type="SMART" id="SM00927"/>
    </source>
</evidence>
<dbReference type="InterPro" id="IPR037057">
    <property type="entry name" value="DNA_rep_MutH/T2_RE_sf"/>
</dbReference>
<reference evidence="5" key="2">
    <citation type="submission" date="2020-09" db="EMBL/GenBank/DDBJ databases">
        <authorList>
            <person name="Sun Q."/>
            <person name="Zhou Y."/>
        </authorList>
    </citation>
    <scope>NUCLEOTIDE SEQUENCE</scope>
    <source>
        <strain evidence="5">CGMCC 1.12195</strain>
    </source>
</reference>
<evidence type="ECO:0000256" key="1">
    <source>
        <dbReference type="ARBA" id="ARBA00022722"/>
    </source>
</evidence>
<feature type="domain" description="DNA mismatch repair MutH/Type II restriction enzyme Sau3AI" evidence="4">
    <location>
        <begin position="57"/>
        <end position="158"/>
    </location>
</feature>
<accession>A0A917HZR6</accession>
<dbReference type="Pfam" id="PF02976">
    <property type="entry name" value="MutH"/>
    <property type="match status" value="2"/>
</dbReference>
<evidence type="ECO:0000313" key="5">
    <source>
        <dbReference type="EMBL" id="GGH00185.1"/>
    </source>
</evidence>
<dbReference type="InterPro" id="IPR011335">
    <property type="entry name" value="Restrct_endonuc-II-like"/>
</dbReference>
<dbReference type="Gene3D" id="3.40.600.10">
    <property type="entry name" value="DNA mismatch repair MutH/Restriction endonuclease, type II"/>
    <property type="match status" value="2"/>
</dbReference>
<keyword evidence="6" id="KW-1185">Reference proteome</keyword>
<organism evidence="5 6">
    <name type="scientific">Parapedobacter pyrenivorans</name>
    <dbReference type="NCBI Taxonomy" id="1305674"/>
    <lineage>
        <taxon>Bacteria</taxon>
        <taxon>Pseudomonadati</taxon>
        <taxon>Bacteroidota</taxon>
        <taxon>Sphingobacteriia</taxon>
        <taxon>Sphingobacteriales</taxon>
        <taxon>Sphingobacteriaceae</taxon>
        <taxon>Parapedobacter</taxon>
    </lineage>
</organism>
<evidence type="ECO:0000313" key="6">
    <source>
        <dbReference type="Proteomes" id="UP000660862"/>
    </source>
</evidence>
<dbReference type="Proteomes" id="UP000660862">
    <property type="component" value="Unassembled WGS sequence"/>
</dbReference>
<dbReference type="EMBL" id="BMER01000005">
    <property type="protein sequence ID" value="GGH00185.1"/>
    <property type="molecule type" value="Genomic_DNA"/>
</dbReference>
<name>A0A917HZR6_9SPHI</name>
<keyword evidence="3" id="KW-0378">Hydrolase</keyword>
<evidence type="ECO:0000256" key="3">
    <source>
        <dbReference type="ARBA" id="ARBA00022801"/>
    </source>
</evidence>